<protein>
    <submittedName>
        <fullName evidence="2">Uncharacterized protein</fullName>
    </submittedName>
</protein>
<accession>A0A286RLQ5</accession>
<feature type="region of interest" description="Disordered" evidence="1">
    <location>
        <begin position="1"/>
        <end position="49"/>
    </location>
</feature>
<sequence length="49" mass="5307">MGHRSVLIGRDKHVPPEGRRGTLVVPGEAAIDDRTPNDGPDKRVPPKVL</sequence>
<evidence type="ECO:0000256" key="1">
    <source>
        <dbReference type="SAM" id="MobiDB-lite"/>
    </source>
</evidence>
<dbReference type="AlphaFoldDB" id="A0A286RLQ5"/>
<feature type="compositionally biased region" description="Basic and acidic residues" evidence="1">
    <location>
        <begin position="9"/>
        <end position="20"/>
    </location>
</feature>
<dbReference type="KEGG" id="ttf:THTE_4291"/>
<keyword evidence="3" id="KW-1185">Reference proteome</keyword>
<name>A0A286RLQ5_9BACT</name>
<dbReference type="EMBL" id="CP018477">
    <property type="protein sequence ID" value="ASV76892.1"/>
    <property type="molecule type" value="Genomic_DNA"/>
</dbReference>
<gene>
    <name evidence="2" type="ORF">THTE_4291</name>
</gene>
<reference evidence="2 3" key="1">
    <citation type="journal article" name="Front. Microbiol.">
        <title>Sugar Metabolism of the First Thermophilic Planctomycete Thermogutta terrifontis: Comparative Genomic and Transcriptomic Approaches.</title>
        <authorList>
            <person name="Elcheninov A.G."/>
            <person name="Menzel P."/>
            <person name="Gudbergsdottir S.R."/>
            <person name="Slesarev A.I."/>
            <person name="Kadnikov V.V."/>
            <person name="Krogh A."/>
            <person name="Bonch-Osmolovskaya E.A."/>
            <person name="Peng X."/>
            <person name="Kublanov I.V."/>
        </authorList>
    </citation>
    <scope>NUCLEOTIDE SEQUENCE [LARGE SCALE GENOMIC DNA]</scope>
    <source>
        <strain evidence="2 3">R1</strain>
    </source>
</reference>
<evidence type="ECO:0000313" key="3">
    <source>
        <dbReference type="Proteomes" id="UP000215086"/>
    </source>
</evidence>
<feature type="compositionally biased region" description="Basic and acidic residues" evidence="1">
    <location>
        <begin position="31"/>
        <end position="49"/>
    </location>
</feature>
<organism evidence="2 3">
    <name type="scientific">Thermogutta terrifontis</name>
    <dbReference type="NCBI Taxonomy" id="1331910"/>
    <lineage>
        <taxon>Bacteria</taxon>
        <taxon>Pseudomonadati</taxon>
        <taxon>Planctomycetota</taxon>
        <taxon>Planctomycetia</taxon>
        <taxon>Pirellulales</taxon>
        <taxon>Thermoguttaceae</taxon>
        <taxon>Thermogutta</taxon>
    </lineage>
</organism>
<dbReference type="Proteomes" id="UP000215086">
    <property type="component" value="Chromosome"/>
</dbReference>
<evidence type="ECO:0000313" key="2">
    <source>
        <dbReference type="EMBL" id="ASV76892.1"/>
    </source>
</evidence>
<proteinExistence type="predicted"/>